<sequence length="681" mass="76685">MCGIGGVLHCDPSRPVNPEVLVAMAAIQSHRGPDGCGWKVVSDRGVGFAHARLAIIDLNPERGRQPFTSRDGQYTIAHNGEFYDYKRLRADLTSRGYRFDTKSDTELLLHLSDRFGLEGALPHLRGEFGFAVYDKAADRLTLVRDRFGVKPLYWTLTPEGFVFGSEIKVLFAHPAVKRRFSAQGLYHQLMQTMVPGTTAFEGINAVQPGQMVIVERQNTELKVRTKQYWDLNFPLMSDRQPRLEDEFYIEELRRYFVEAIQLKLEADVPVACYLSGGIDSCTILGIAAACQQSPVKAFTIGFDDADYDETAISQEMAQAVGADQDIVRINGGQLYEHFAQTIWHTERSIYNTFTIAKMLLSKHVHDCGYRVVMTGEGSDELFAGYPQLRLDMIRYGMDDSTPEERADLEAWLQESNRLFKGNLLANNPLSDPALTDLIGFTPSSLQSWLSSAAYVSNLLHPDLRAATRDYSPGAAIASALDPSQIEGRHALDKAQYVWIKTQFESQVLGWAGDRVDMANSMEARPPFLDHPLVEFAVKLPPALRFRGYQDKFVLREAMRNLLPKALYERQKFAFMAPPSHTDMEKQKAMRVLADTYLSKQAIDAAGLLDIAGVQQVLKQHESANTPDAERVRLDAIINHLLSVQMMHEHFVAKDVPSQARDRAQELGWNAHQQRQYAHSER</sequence>
<dbReference type="STRING" id="1618023.UH38_15570"/>
<protein>
    <recommendedName>
        <fullName evidence="3">asparagine synthase (glutamine-hydrolyzing)</fullName>
        <ecNumber evidence="3">6.3.5.4</ecNumber>
    </recommendedName>
</protein>
<comment type="caution">
    <text evidence="13">The sequence shown here is derived from an EMBL/GenBank/DDBJ whole genome shotgun (WGS) entry which is preliminary data.</text>
</comment>
<comment type="pathway">
    <text evidence="1">Amino-acid biosynthesis; L-asparagine biosynthesis; L-asparagine from L-aspartate (L-Gln route): step 1/1.</text>
</comment>
<reference evidence="13 14" key="1">
    <citation type="submission" date="2015-02" db="EMBL/GenBank/DDBJ databases">
        <title>Draft genome of a novel marine cyanobacterium (Chroococcales) isolated from South Atlantic Ocean.</title>
        <authorList>
            <person name="Rigonato J."/>
            <person name="Alvarenga D.O."/>
            <person name="Branco L.H."/>
            <person name="Varani A.M."/>
            <person name="Brandini F.P."/>
            <person name="Fiore M.F."/>
        </authorList>
    </citation>
    <scope>NUCLEOTIDE SEQUENCE [LARGE SCALE GENOMIC DNA]</scope>
    <source>
        <strain evidence="13 14">CENA595</strain>
    </source>
</reference>
<evidence type="ECO:0000256" key="4">
    <source>
        <dbReference type="ARBA" id="ARBA00022741"/>
    </source>
</evidence>
<dbReference type="GO" id="GO:0005524">
    <property type="term" value="F:ATP binding"/>
    <property type="evidence" value="ECO:0007669"/>
    <property type="project" value="UniProtKB-KW"/>
</dbReference>
<dbReference type="OrthoDB" id="9763290at2"/>
<dbReference type="Gene3D" id="3.40.50.620">
    <property type="entry name" value="HUPs"/>
    <property type="match status" value="2"/>
</dbReference>
<dbReference type="InterPro" id="IPR029055">
    <property type="entry name" value="Ntn_hydrolases_N"/>
</dbReference>
<dbReference type="InterPro" id="IPR001962">
    <property type="entry name" value="Asn_synthase"/>
</dbReference>
<keyword evidence="7 9" id="KW-0315">Glutamine amidotransferase</keyword>
<evidence type="ECO:0000256" key="6">
    <source>
        <dbReference type="ARBA" id="ARBA00022888"/>
    </source>
</evidence>
<evidence type="ECO:0000256" key="7">
    <source>
        <dbReference type="ARBA" id="ARBA00022962"/>
    </source>
</evidence>
<name>A0A0D8ZUA4_9CYAN</name>
<keyword evidence="14" id="KW-1185">Reference proteome</keyword>
<accession>A0A0D8ZUA4</accession>
<evidence type="ECO:0000313" key="14">
    <source>
        <dbReference type="Proteomes" id="UP000032452"/>
    </source>
</evidence>
<dbReference type="AlphaFoldDB" id="A0A0D8ZUA4"/>
<dbReference type="CDD" id="cd01991">
    <property type="entry name" value="Asn_synthase_B_C"/>
    <property type="match status" value="1"/>
</dbReference>
<dbReference type="Proteomes" id="UP000032452">
    <property type="component" value="Unassembled WGS sequence"/>
</dbReference>
<dbReference type="CDD" id="cd00712">
    <property type="entry name" value="AsnB"/>
    <property type="match status" value="1"/>
</dbReference>
<dbReference type="SUPFAM" id="SSF56235">
    <property type="entry name" value="N-terminal nucleophile aminohydrolases (Ntn hydrolases)"/>
    <property type="match status" value="1"/>
</dbReference>
<dbReference type="SUPFAM" id="SSF52402">
    <property type="entry name" value="Adenine nucleotide alpha hydrolases-like"/>
    <property type="match status" value="1"/>
</dbReference>
<dbReference type="PANTHER" id="PTHR43284:SF1">
    <property type="entry name" value="ASPARAGINE SYNTHETASE"/>
    <property type="match status" value="1"/>
</dbReference>
<dbReference type="Pfam" id="PF13537">
    <property type="entry name" value="GATase_7"/>
    <property type="match status" value="1"/>
</dbReference>
<dbReference type="Gene3D" id="3.60.20.10">
    <property type="entry name" value="Glutamine Phosphoribosylpyrophosphate, subunit 1, domain 1"/>
    <property type="match status" value="1"/>
</dbReference>
<dbReference type="GO" id="GO:0005829">
    <property type="term" value="C:cytosol"/>
    <property type="evidence" value="ECO:0007669"/>
    <property type="project" value="TreeGrafter"/>
</dbReference>
<dbReference type="InterPro" id="IPR014729">
    <property type="entry name" value="Rossmann-like_a/b/a_fold"/>
</dbReference>
<evidence type="ECO:0000313" key="13">
    <source>
        <dbReference type="EMBL" id="KJH70821.1"/>
    </source>
</evidence>
<dbReference type="GO" id="GO:0006529">
    <property type="term" value="P:asparagine biosynthetic process"/>
    <property type="evidence" value="ECO:0007669"/>
    <property type="project" value="UniProtKB-KW"/>
</dbReference>
<evidence type="ECO:0000256" key="1">
    <source>
        <dbReference type="ARBA" id="ARBA00005187"/>
    </source>
</evidence>
<keyword evidence="5 10" id="KW-0067">ATP-binding</keyword>
<dbReference type="InterPro" id="IPR033738">
    <property type="entry name" value="AsnB_N"/>
</dbReference>
<evidence type="ECO:0000256" key="2">
    <source>
        <dbReference type="ARBA" id="ARBA00005752"/>
    </source>
</evidence>
<dbReference type="InterPro" id="IPR017932">
    <property type="entry name" value="GATase_2_dom"/>
</dbReference>
<feature type="binding site" evidence="10">
    <location>
        <position position="104"/>
    </location>
    <ligand>
        <name>L-glutamine</name>
        <dbReference type="ChEBI" id="CHEBI:58359"/>
    </ligand>
</feature>
<evidence type="ECO:0000259" key="12">
    <source>
        <dbReference type="PROSITE" id="PS51278"/>
    </source>
</evidence>
<dbReference type="InterPro" id="IPR051786">
    <property type="entry name" value="ASN_synthetase/amidase"/>
</dbReference>
<dbReference type="GO" id="GO:0004066">
    <property type="term" value="F:asparagine synthase (glutamine-hydrolyzing) activity"/>
    <property type="evidence" value="ECO:0007669"/>
    <property type="project" value="UniProtKB-EC"/>
</dbReference>
<feature type="domain" description="Glutamine amidotransferase type-2" evidence="12">
    <location>
        <begin position="2"/>
        <end position="217"/>
    </location>
</feature>
<keyword evidence="4 10" id="KW-0547">Nucleotide-binding</keyword>
<proteinExistence type="inferred from homology"/>
<dbReference type="Pfam" id="PF00733">
    <property type="entry name" value="Asn_synthase"/>
    <property type="match status" value="1"/>
</dbReference>
<dbReference type="PIRSF" id="PIRSF001589">
    <property type="entry name" value="Asn_synthetase_glu-h"/>
    <property type="match status" value="1"/>
</dbReference>
<dbReference type="PANTHER" id="PTHR43284">
    <property type="entry name" value="ASPARAGINE SYNTHETASE (GLUTAMINE-HYDROLYZING)"/>
    <property type="match status" value="1"/>
</dbReference>
<evidence type="ECO:0000256" key="8">
    <source>
        <dbReference type="ARBA" id="ARBA00048741"/>
    </source>
</evidence>
<feature type="active site" description="For GATase activity" evidence="9">
    <location>
        <position position="2"/>
    </location>
</feature>
<dbReference type="EMBL" id="JYON01000017">
    <property type="protein sequence ID" value="KJH70821.1"/>
    <property type="molecule type" value="Genomic_DNA"/>
</dbReference>
<gene>
    <name evidence="13" type="ORF">UH38_15570</name>
</gene>
<evidence type="ECO:0000256" key="3">
    <source>
        <dbReference type="ARBA" id="ARBA00012737"/>
    </source>
</evidence>
<dbReference type="PROSITE" id="PS51278">
    <property type="entry name" value="GATASE_TYPE_2"/>
    <property type="match status" value="1"/>
</dbReference>
<dbReference type="EC" id="6.3.5.4" evidence="3"/>
<dbReference type="PATRIC" id="fig|1618023.3.peg.141"/>
<comment type="catalytic activity">
    <reaction evidence="8">
        <text>L-aspartate + L-glutamine + ATP + H2O = L-asparagine + L-glutamate + AMP + diphosphate + H(+)</text>
        <dbReference type="Rhea" id="RHEA:12228"/>
        <dbReference type="ChEBI" id="CHEBI:15377"/>
        <dbReference type="ChEBI" id="CHEBI:15378"/>
        <dbReference type="ChEBI" id="CHEBI:29985"/>
        <dbReference type="ChEBI" id="CHEBI:29991"/>
        <dbReference type="ChEBI" id="CHEBI:30616"/>
        <dbReference type="ChEBI" id="CHEBI:33019"/>
        <dbReference type="ChEBI" id="CHEBI:58048"/>
        <dbReference type="ChEBI" id="CHEBI:58359"/>
        <dbReference type="ChEBI" id="CHEBI:456215"/>
        <dbReference type="EC" id="6.3.5.4"/>
    </reaction>
</comment>
<evidence type="ECO:0000256" key="11">
    <source>
        <dbReference type="PIRSR" id="PIRSR001589-3"/>
    </source>
</evidence>
<evidence type="ECO:0000256" key="10">
    <source>
        <dbReference type="PIRSR" id="PIRSR001589-2"/>
    </source>
</evidence>
<organism evidence="13 14">
    <name type="scientific">Aliterella atlantica CENA595</name>
    <dbReference type="NCBI Taxonomy" id="1618023"/>
    <lineage>
        <taxon>Bacteria</taxon>
        <taxon>Bacillati</taxon>
        <taxon>Cyanobacteriota</taxon>
        <taxon>Cyanophyceae</taxon>
        <taxon>Chroococcidiopsidales</taxon>
        <taxon>Aliterellaceae</taxon>
        <taxon>Aliterella</taxon>
    </lineage>
</organism>
<comment type="similarity">
    <text evidence="2">Belongs to the asparagine synthetase family.</text>
</comment>
<dbReference type="NCBIfam" id="TIGR01536">
    <property type="entry name" value="asn_synth_AEB"/>
    <property type="match status" value="1"/>
</dbReference>
<evidence type="ECO:0000256" key="5">
    <source>
        <dbReference type="ARBA" id="ARBA00022840"/>
    </source>
</evidence>
<dbReference type="RefSeq" id="WP_045055602.1">
    <property type="nucleotide sequence ID" value="NZ_CAWMDP010000003.1"/>
</dbReference>
<keyword evidence="9" id="KW-0028">Amino-acid biosynthesis</keyword>
<keyword evidence="6 9" id="KW-0061">Asparagine biosynthesis</keyword>
<evidence type="ECO:0000256" key="9">
    <source>
        <dbReference type="PIRSR" id="PIRSR001589-1"/>
    </source>
</evidence>
<feature type="site" description="Important for beta-aspartyl-AMP intermediate formation" evidence="11">
    <location>
        <position position="376"/>
    </location>
</feature>
<feature type="binding site" evidence="10">
    <location>
        <position position="300"/>
    </location>
    <ligand>
        <name>ATP</name>
        <dbReference type="ChEBI" id="CHEBI:30616"/>
    </ligand>
</feature>
<dbReference type="InterPro" id="IPR006426">
    <property type="entry name" value="Asn_synth_AEB"/>
</dbReference>